<feature type="chain" id="PRO_5021393543" evidence="2">
    <location>
        <begin position="32"/>
        <end position="103"/>
    </location>
</feature>
<comment type="caution">
    <text evidence="3">The sequence shown here is derived from an EMBL/GenBank/DDBJ whole genome shotgun (WGS) entry which is preliminary data.</text>
</comment>
<feature type="signal peptide" evidence="2">
    <location>
        <begin position="1"/>
        <end position="31"/>
    </location>
</feature>
<protein>
    <submittedName>
        <fullName evidence="3">Uncharacterized protein</fullName>
    </submittedName>
</protein>
<sequence>MSPRWKKEAETRHVFWSHLFIMLKMLSVSHQRICTLDWISRCTLCNMAEYTEGTSIGNSSKILQCWRRGRIYLPFMCPHKKKSDETSQAETRGPLQKPPYPMT</sequence>
<name>A0A4Y2RIK2_ARAVE</name>
<evidence type="ECO:0000256" key="1">
    <source>
        <dbReference type="SAM" id="MobiDB-lite"/>
    </source>
</evidence>
<dbReference type="AlphaFoldDB" id="A0A4Y2RIK2"/>
<evidence type="ECO:0000313" key="3">
    <source>
        <dbReference type="EMBL" id="GBN75266.1"/>
    </source>
</evidence>
<gene>
    <name evidence="3" type="ORF">AVEN_205681_1</name>
</gene>
<dbReference type="Proteomes" id="UP000499080">
    <property type="component" value="Unassembled WGS sequence"/>
</dbReference>
<dbReference type="EMBL" id="BGPR01017154">
    <property type="protein sequence ID" value="GBN75266.1"/>
    <property type="molecule type" value="Genomic_DNA"/>
</dbReference>
<evidence type="ECO:0000256" key="2">
    <source>
        <dbReference type="SAM" id="SignalP"/>
    </source>
</evidence>
<proteinExistence type="predicted"/>
<keyword evidence="2" id="KW-0732">Signal</keyword>
<keyword evidence="4" id="KW-1185">Reference proteome</keyword>
<evidence type="ECO:0000313" key="4">
    <source>
        <dbReference type="Proteomes" id="UP000499080"/>
    </source>
</evidence>
<reference evidence="3 4" key="1">
    <citation type="journal article" date="2019" name="Sci. Rep.">
        <title>Orb-weaving spider Araneus ventricosus genome elucidates the spidroin gene catalogue.</title>
        <authorList>
            <person name="Kono N."/>
            <person name="Nakamura H."/>
            <person name="Ohtoshi R."/>
            <person name="Moran D.A.P."/>
            <person name="Shinohara A."/>
            <person name="Yoshida Y."/>
            <person name="Fujiwara M."/>
            <person name="Mori M."/>
            <person name="Tomita M."/>
            <person name="Arakawa K."/>
        </authorList>
    </citation>
    <scope>NUCLEOTIDE SEQUENCE [LARGE SCALE GENOMIC DNA]</scope>
</reference>
<feature type="region of interest" description="Disordered" evidence="1">
    <location>
        <begin position="80"/>
        <end position="103"/>
    </location>
</feature>
<organism evidence="3 4">
    <name type="scientific">Araneus ventricosus</name>
    <name type="common">Orbweaver spider</name>
    <name type="synonym">Epeira ventricosa</name>
    <dbReference type="NCBI Taxonomy" id="182803"/>
    <lineage>
        <taxon>Eukaryota</taxon>
        <taxon>Metazoa</taxon>
        <taxon>Ecdysozoa</taxon>
        <taxon>Arthropoda</taxon>
        <taxon>Chelicerata</taxon>
        <taxon>Arachnida</taxon>
        <taxon>Araneae</taxon>
        <taxon>Araneomorphae</taxon>
        <taxon>Entelegynae</taxon>
        <taxon>Araneoidea</taxon>
        <taxon>Araneidae</taxon>
        <taxon>Araneus</taxon>
    </lineage>
</organism>
<accession>A0A4Y2RIK2</accession>